<name>A0A2J8KUN2_PANTR</name>
<protein>
    <submittedName>
        <fullName evidence="2">ZNF638 isoform 12</fullName>
    </submittedName>
</protein>
<evidence type="ECO:0000256" key="1">
    <source>
        <dbReference type="SAM" id="MobiDB-lite"/>
    </source>
</evidence>
<dbReference type="AlphaFoldDB" id="A0A2J8KUN2"/>
<dbReference type="EMBL" id="NBAG03000335">
    <property type="protein sequence ID" value="PNI38734.1"/>
    <property type="molecule type" value="Genomic_DNA"/>
</dbReference>
<organism evidence="2 3">
    <name type="scientific">Pan troglodytes</name>
    <name type="common">Chimpanzee</name>
    <dbReference type="NCBI Taxonomy" id="9598"/>
    <lineage>
        <taxon>Eukaryota</taxon>
        <taxon>Metazoa</taxon>
        <taxon>Chordata</taxon>
        <taxon>Craniata</taxon>
        <taxon>Vertebrata</taxon>
        <taxon>Euteleostomi</taxon>
        <taxon>Mammalia</taxon>
        <taxon>Eutheria</taxon>
        <taxon>Euarchontoglires</taxon>
        <taxon>Primates</taxon>
        <taxon>Haplorrhini</taxon>
        <taxon>Catarrhini</taxon>
        <taxon>Hominidae</taxon>
        <taxon>Pan</taxon>
    </lineage>
</organism>
<proteinExistence type="predicted"/>
<evidence type="ECO:0000313" key="2">
    <source>
        <dbReference type="EMBL" id="PNI38734.1"/>
    </source>
</evidence>
<reference evidence="2 3" key="1">
    <citation type="submission" date="2017-12" db="EMBL/GenBank/DDBJ databases">
        <title>High-resolution comparative analysis of great ape genomes.</title>
        <authorList>
            <person name="Pollen A."/>
            <person name="Hastie A."/>
            <person name="Hormozdiari F."/>
            <person name="Dougherty M."/>
            <person name="Liu R."/>
            <person name="Chaisson M."/>
            <person name="Hoppe E."/>
            <person name="Hill C."/>
            <person name="Pang A."/>
            <person name="Hillier L."/>
            <person name="Baker C."/>
            <person name="Armstrong J."/>
            <person name="Shendure J."/>
            <person name="Paten B."/>
            <person name="Wilson R."/>
            <person name="Chao H."/>
            <person name="Schneider V."/>
            <person name="Ventura M."/>
            <person name="Kronenberg Z."/>
            <person name="Murali S."/>
            <person name="Gordon D."/>
            <person name="Cantsilieris S."/>
            <person name="Munson K."/>
            <person name="Nelson B."/>
            <person name="Raja A."/>
            <person name="Underwood J."/>
            <person name="Diekhans M."/>
            <person name="Fiddes I."/>
            <person name="Haussler D."/>
            <person name="Eichler E."/>
        </authorList>
    </citation>
    <scope>NUCLEOTIDE SEQUENCE [LARGE SCALE GENOMIC DNA]</scope>
    <source>
        <strain evidence="2">Yerkes chimp pedigree #C0471</strain>
    </source>
</reference>
<comment type="caution">
    <text evidence="2">The sequence shown here is derived from an EMBL/GenBank/DDBJ whole genome shotgun (WGS) entry which is preliminary data.</text>
</comment>
<sequence>MSRPRFNPRGDFPLQRPRAPNPSGMRPPGPFMRPGS</sequence>
<feature type="non-terminal residue" evidence="2">
    <location>
        <position position="36"/>
    </location>
</feature>
<evidence type="ECO:0000313" key="3">
    <source>
        <dbReference type="Proteomes" id="UP000236370"/>
    </source>
</evidence>
<gene>
    <name evidence="2" type="ORF">CK820_G0035616</name>
</gene>
<feature type="compositionally biased region" description="Pro residues" evidence="1">
    <location>
        <begin position="25"/>
        <end position="36"/>
    </location>
</feature>
<feature type="region of interest" description="Disordered" evidence="1">
    <location>
        <begin position="1"/>
        <end position="36"/>
    </location>
</feature>
<accession>A0A2J8KUN2</accession>
<dbReference type="Proteomes" id="UP000236370">
    <property type="component" value="Unassembled WGS sequence"/>
</dbReference>